<gene>
    <name evidence="5" type="ORF">CK497_05415</name>
</gene>
<dbReference type="SUPFAM" id="SSF46785">
    <property type="entry name" value="Winged helix' DNA-binding domain"/>
    <property type="match status" value="1"/>
</dbReference>
<name>A0ABX4HKV2_9GAMM</name>
<dbReference type="Gene3D" id="1.10.10.10">
    <property type="entry name" value="Winged helix-like DNA-binding domain superfamily/Winged helix DNA-binding domain"/>
    <property type="match status" value="1"/>
</dbReference>
<dbReference type="Gene3D" id="2.60.120.10">
    <property type="entry name" value="Jelly Rolls"/>
    <property type="match status" value="1"/>
</dbReference>
<evidence type="ECO:0000313" key="6">
    <source>
        <dbReference type="Proteomes" id="UP000218675"/>
    </source>
</evidence>
<dbReference type="PRINTS" id="PR00034">
    <property type="entry name" value="HTHCRP"/>
</dbReference>
<keyword evidence="3" id="KW-0804">Transcription</keyword>
<comment type="caution">
    <text evidence="5">The sequence shown here is derived from an EMBL/GenBank/DDBJ whole genome shotgun (WGS) entry which is preliminary data.</text>
</comment>
<dbReference type="InterPro" id="IPR036388">
    <property type="entry name" value="WH-like_DNA-bd_sf"/>
</dbReference>
<dbReference type="SUPFAM" id="SSF51206">
    <property type="entry name" value="cAMP-binding domain-like"/>
    <property type="match status" value="1"/>
</dbReference>
<dbReference type="SMART" id="SM00419">
    <property type="entry name" value="HTH_CRP"/>
    <property type="match status" value="1"/>
</dbReference>
<dbReference type="Proteomes" id="UP000218675">
    <property type="component" value="Unassembled WGS sequence"/>
</dbReference>
<organism evidence="5 6">
    <name type="scientific">Vreelandella alkaliphila</name>
    <dbReference type="NCBI Taxonomy" id="272774"/>
    <lineage>
        <taxon>Bacteria</taxon>
        <taxon>Pseudomonadati</taxon>
        <taxon>Pseudomonadota</taxon>
        <taxon>Gammaproteobacteria</taxon>
        <taxon>Oceanospirillales</taxon>
        <taxon>Halomonadaceae</taxon>
        <taxon>Vreelandella</taxon>
    </lineage>
</organism>
<keyword evidence="1" id="KW-0805">Transcription regulation</keyword>
<dbReference type="InterPro" id="IPR050397">
    <property type="entry name" value="Env_Response_Regulators"/>
</dbReference>
<proteinExistence type="predicted"/>
<evidence type="ECO:0000256" key="1">
    <source>
        <dbReference type="ARBA" id="ARBA00023015"/>
    </source>
</evidence>
<evidence type="ECO:0000256" key="3">
    <source>
        <dbReference type="ARBA" id="ARBA00023163"/>
    </source>
</evidence>
<dbReference type="RefSeq" id="WP_095602979.1">
    <property type="nucleotide sequence ID" value="NZ_NSKA01000002.1"/>
</dbReference>
<protein>
    <submittedName>
        <fullName evidence="5">Crp/Fnr family transcriptional regulator</fullName>
    </submittedName>
</protein>
<dbReference type="Pfam" id="PF00027">
    <property type="entry name" value="cNMP_binding"/>
    <property type="match status" value="1"/>
</dbReference>
<evidence type="ECO:0000256" key="2">
    <source>
        <dbReference type="ARBA" id="ARBA00023125"/>
    </source>
</evidence>
<dbReference type="PANTHER" id="PTHR24567:SF75">
    <property type="entry name" value="FUMARATE AND NITRATE REDUCTION REGULATORY PROTEIN"/>
    <property type="match status" value="1"/>
</dbReference>
<evidence type="ECO:0000313" key="5">
    <source>
        <dbReference type="EMBL" id="PAU72561.1"/>
    </source>
</evidence>
<keyword evidence="2" id="KW-0238">DNA-binding</keyword>
<dbReference type="InterPro" id="IPR000595">
    <property type="entry name" value="cNMP-bd_dom"/>
</dbReference>
<dbReference type="PROSITE" id="PS51063">
    <property type="entry name" value="HTH_CRP_2"/>
    <property type="match status" value="1"/>
</dbReference>
<dbReference type="InterPro" id="IPR012318">
    <property type="entry name" value="HTH_CRP"/>
</dbReference>
<reference evidence="5 6" key="1">
    <citation type="submission" date="2017-08" db="EMBL/GenBank/DDBJ databases">
        <title>Halomonas binhaiensis sp. nov., isolated from saline alkaline soil.</title>
        <authorList>
            <person name="Wang D."/>
            <person name="Zhang G."/>
        </authorList>
    </citation>
    <scope>NUCLEOTIDE SEQUENCE [LARGE SCALE GENOMIC DNA]</scope>
    <source>
        <strain evidence="5 6">WN018</strain>
    </source>
</reference>
<dbReference type="InterPro" id="IPR014710">
    <property type="entry name" value="RmlC-like_jellyroll"/>
</dbReference>
<dbReference type="Pfam" id="PF13545">
    <property type="entry name" value="HTH_Crp_2"/>
    <property type="match status" value="1"/>
</dbReference>
<dbReference type="CDD" id="cd00038">
    <property type="entry name" value="CAP_ED"/>
    <property type="match status" value="1"/>
</dbReference>
<keyword evidence="6" id="KW-1185">Reference proteome</keyword>
<evidence type="ECO:0000259" key="4">
    <source>
        <dbReference type="PROSITE" id="PS51063"/>
    </source>
</evidence>
<dbReference type="InterPro" id="IPR018490">
    <property type="entry name" value="cNMP-bd_dom_sf"/>
</dbReference>
<dbReference type="CDD" id="cd00092">
    <property type="entry name" value="HTH_CRP"/>
    <property type="match status" value="1"/>
</dbReference>
<accession>A0ABX4HKV2</accession>
<sequence length="229" mass="25968">MNTRHTSSHNKITAASPSFSELKALLAFSQPLFTLRKKTTLITDGEKFKGLYLVHSGLLKQSQLKKTSENEIITHFFFPGDLIGLDSIFENHYSGSIASIETCGLSLIKFHDIANLPITKESHIQLLRILSKSMRIEHTRLWRTLSQSSDSRLAYFFITMSSKFREQGYSPNSFRLPMSRQEIANYLCMASETVSRIVSRFENEGLLSANGHEYFILNPEGLARIAEKA</sequence>
<feature type="domain" description="HTH crp-type" evidence="4">
    <location>
        <begin position="147"/>
        <end position="220"/>
    </location>
</feature>
<dbReference type="InterPro" id="IPR036390">
    <property type="entry name" value="WH_DNA-bd_sf"/>
</dbReference>
<dbReference type="PANTHER" id="PTHR24567">
    <property type="entry name" value="CRP FAMILY TRANSCRIPTIONAL REGULATORY PROTEIN"/>
    <property type="match status" value="1"/>
</dbReference>
<dbReference type="EMBL" id="NSKA01000002">
    <property type="protein sequence ID" value="PAU72561.1"/>
    <property type="molecule type" value="Genomic_DNA"/>
</dbReference>